<reference evidence="2 3" key="1">
    <citation type="submission" date="2020-04" db="EMBL/GenBank/DDBJ databases">
        <title>Description of novel Gluconacetobacter.</title>
        <authorList>
            <person name="Sombolestani A."/>
        </authorList>
    </citation>
    <scope>NUCLEOTIDE SEQUENCE [LARGE SCALE GENOMIC DNA]</scope>
    <source>
        <strain evidence="2 3">LMG 21311</strain>
    </source>
</reference>
<feature type="region of interest" description="Disordered" evidence="1">
    <location>
        <begin position="308"/>
        <end position="380"/>
    </location>
</feature>
<feature type="compositionally biased region" description="Low complexity" evidence="1">
    <location>
        <begin position="129"/>
        <end position="148"/>
    </location>
</feature>
<protein>
    <recommendedName>
        <fullName evidence="4">Hydrophobic W protein</fullName>
    </recommendedName>
</protein>
<evidence type="ECO:0000313" key="2">
    <source>
        <dbReference type="EMBL" id="MBB2191937.1"/>
    </source>
</evidence>
<comment type="caution">
    <text evidence="2">The sequence shown here is derived from an EMBL/GenBank/DDBJ whole genome shotgun (WGS) entry which is preliminary data.</text>
</comment>
<dbReference type="AlphaFoldDB" id="A0A7W4PF20"/>
<feature type="compositionally biased region" description="Basic residues" evidence="1">
    <location>
        <begin position="371"/>
        <end position="380"/>
    </location>
</feature>
<dbReference type="Proteomes" id="UP000555756">
    <property type="component" value="Unassembled WGS sequence"/>
</dbReference>
<evidence type="ECO:0008006" key="4">
    <source>
        <dbReference type="Google" id="ProtNLM"/>
    </source>
</evidence>
<dbReference type="Pfam" id="PF07538">
    <property type="entry name" value="ChW"/>
    <property type="match status" value="1"/>
</dbReference>
<evidence type="ECO:0000256" key="1">
    <source>
        <dbReference type="SAM" id="MobiDB-lite"/>
    </source>
</evidence>
<feature type="region of interest" description="Disordered" evidence="1">
    <location>
        <begin position="112"/>
        <end position="155"/>
    </location>
</feature>
<accession>A0A7W4PF20</accession>
<proteinExistence type="predicted"/>
<dbReference type="EMBL" id="JABEQF010000029">
    <property type="protein sequence ID" value="MBB2191937.1"/>
    <property type="molecule type" value="Genomic_DNA"/>
</dbReference>
<dbReference type="RefSeq" id="WP_183121047.1">
    <property type="nucleotide sequence ID" value="NZ_JABEQF010000029.1"/>
</dbReference>
<keyword evidence="3" id="KW-1185">Reference proteome</keyword>
<evidence type="ECO:0000313" key="3">
    <source>
        <dbReference type="Proteomes" id="UP000555756"/>
    </source>
</evidence>
<sequence length="380" mass="38376">MPDAGRVTDLKVAGHLMTLDAGLYCIFHAGQDMPGPGGLPGVRISPPPGPAGGMASIATFDADGWLGGERNAALVRVPAGPAQVLITIYQDPAAVQGAPKLQVVRLAEDARPAASAPNPAGGAAPGPVPRQGVPQPVSPAIVPSAGTPPAGPPGAELTAHIQRRGDVAAALGDWMGKPGSQAWIEGFTISPAEHIAAGDIEYQAVLGRGWLSPWSSGGQFCGSRGMALPVLGLRVRLKGSAVQRFACTVTATFTDGTAVGPVGAGGVVEAESLAPLEAFRIDIAPVDQAETPDALEAELLAAVSAPVADAPPAPRAPRPKARAGKGGAKKAVAAKAMATDRGPAKTAPPVDPVRPGRGRKAPGSRLELLKARRRLASRRP</sequence>
<name>A0A7W4PF20_9PROT</name>
<feature type="compositionally biased region" description="Low complexity" evidence="1">
    <location>
        <begin position="112"/>
        <end position="122"/>
    </location>
</feature>
<gene>
    <name evidence="2" type="ORF">HLH34_18560</name>
</gene>
<dbReference type="InterPro" id="IPR006637">
    <property type="entry name" value="ChW"/>
</dbReference>
<organism evidence="2 3">
    <name type="scientific">Gluconacetobacter azotocaptans</name>
    <dbReference type="NCBI Taxonomy" id="142834"/>
    <lineage>
        <taxon>Bacteria</taxon>
        <taxon>Pseudomonadati</taxon>
        <taxon>Pseudomonadota</taxon>
        <taxon>Alphaproteobacteria</taxon>
        <taxon>Acetobacterales</taxon>
        <taxon>Acetobacteraceae</taxon>
        <taxon>Gluconacetobacter</taxon>
    </lineage>
</organism>